<accession>A0A7J0EZB5</accession>
<proteinExistence type="inferred from homology"/>
<dbReference type="GO" id="GO:0006508">
    <property type="term" value="P:proteolysis"/>
    <property type="evidence" value="ECO:0007669"/>
    <property type="project" value="InterPro"/>
</dbReference>
<dbReference type="PANTHER" id="PTHR48104:SF2">
    <property type="entry name" value="METACASPASE-1-LIKE ISOFORM X1"/>
    <property type="match status" value="1"/>
</dbReference>
<keyword evidence="4" id="KW-1185">Reference proteome</keyword>
<comment type="similarity">
    <text evidence="1">Belongs to the peptidase C14B family.</text>
</comment>
<protein>
    <submittedName>
        <fullName evidence="3">Metacaspase 1</fullName>
    </submittedName>
</protein>
<dbReference type="Gene3D" id="3.40.50.12660">
    <property type="match status" value="2"/>
</dbReference>
<evidence type="ECO:0000313" key="4">
    <source>
        <dbReference type="Proteomes" id="UP000585474"/>
    </source>
</evidence>
<dbReference type="PANTHER" id="PTHR48104">
    <property type="entry name" value="METACASPASE-4"/>
    <property type="match status" value="1"/>
</dbReference>
<gene>
    <name evidence="3" type="ORF">Acr_07g0011730</name>
</gene>
<dbReference type="OrthoDB" id="3223806at2759"/>
<dbReference type="InterPro" id="IPR011600">
    <property type="entry name" value="Pept_C14_caspase"/>
</dbReference>
<sequence>MESIVCSNCNSQVLGTPFSVNYRCRFCQAMISTQQCETLSKGALRLHLMTRFSRSGSLSSMSPMPNQKPNPVSFAAGHQQKKALLCGVSYEKKNHKLKGTVNDVNRMKCLLVDLYGFPVNAIHVLTGHGLRQPDFNGDELDGYDETICPSDFMTAGMIFDNYINATIVKPLKEGVKLHAIIDACHSGTILDLEHVYNLKKKRWEDNKPPSGARKCTNGGLAISLSACADDQMAADTTAFTGNEMSGALTYIFVQTIRENPQITYGDLLNEMKEKMELANRKGCLNSPFLKKLFRCNLMQVKHLTNLTSSFQFCWTRS</sequence>
<evidence type="ECO:0000313" key="3">
    <source>
        <dbReference type="EMBL" id="GFY90977.1"/>
    </source>
</evidence>
<dbReference type="Pfam" id="PF00656">
    <property type="entry name" value="Peptidase_C14"/>
    <property type="match status" value="1"/>
</dbReference>
<dbReference type="InterPro" id="IPR050452">
    <property type="entry name" value="Metacaspase"/>
</dbReference>
<reference evidence="3 4" key="1">
    <citation type="submission" date="2019-07" db="EMBL/GenBank/DDBJ databases">
        <title>De Novo Assembly of kiwifruit Actinidia rufa.</title>
        <authorList>
            <person name="Sugita-Konishi S."/>
            <person name="Sato K."/>
            <person name="Mori E."/>
            <person name="Abe Y."/>
            <person name="Kisaki G."/>
            <person name="Hamano K."/>
            <person name="Suezawa K."/>
            <person name="Otani M."/>
            <person name="Fukuda T."/>
            <person name="Manabe T."/>
            <person name="Gomi K."/>
            <person name="Tabuchi M."/>
            <person name="Akimitsu K."/>
            <person name="Kataoka I."/>
        </authorList>
    </citation>
    <scope>NUCLEOTIDE SEQUENCE [LARGE SCALE GENOMIC DNA]</scope>
    <source>
        <strain evidence="4">cv. Fuchu</strain>
    </source>
</reference>
<dbReference type="EMBL" id="BJWL01000007">
    <property type="protein sequence ID" value="GFY90977.1"/>
    <property type="molecule type" value="Genomic_DNA"/>
</dbReference>
<evidence type="ECO:0000259" key="2">
    <source>
        <dbReference type="Pfam" id="PF00656"/>
    </source>
</evidence>
<dbReference type="Proteomes" id="UP000585474">
    <property type="component" value="Unassembled WGS sequence"/>
</dbReference>
<feature type="domain" description="Peptidase C14 caspase" evidence="2">
    <location>
        <begin position="125"/>
        <end position="281"/>
    </location>
</feature>
<dbReference type="AlphaFoldDB" id="A0A7J0EZB5"/>
<organism evidence="3 4">
    <name type="scientific">Actinidia rufa</name>
    <dbReference type="NCBI Taxonomy" id="165716"/>
    <lineage>
        <taxon>Eukaryota</taxon>
        <taxon>Viridiplantae</taxon>
        <taxon>Streptophyta</taxon>
        <taxon>Embryophyta</taxon>
        <taxon>Tracheophyta</taxon>
        <taxon>Spermatophyta</taxon>
        <taxon>Magnoliopsida</taxon>
        <taxon>eudicotyledons</taxon>
        <taxon>Gunneridae</taxon>
        <taxon>Pentapetalae</taxon>
        <taxon>asterids</taxon>
        <taxon>Ericales</taxon>
        <taxon>Actinidiaceae</taxon>
        <taxon>Actinidia</taxon>
    </lineage>
</organism>
<dbReference type="GO" id="GO:0004197">
    <property type="term" value="F:cysteine-type endopeptidase activity"/>
    <property type="evidence" value="ECO:0007669"/>
    <property type="project" value="InterPro"/>
</dbReference>
<evidence type="ECO:0000256" key="1">
    <source>
        <dbReference type="ARBA" id="ARBA00009005"/>
    </source>
</evidence>
<comment type="caution">
    <text evidence="3">The sequence shown here is derived from an EMBL/GenBank/DDBJ whole genome shotgun (WGS) entry which is preliminary data.</text>
</comment>
<name>A0A7J0EZB5_9ERIC</name>
<dbReference type="GO" id="GO:0005737">
    <property type="term" value="C:cytoplasm"/>
    <property type="evidence" value="ECO:0007669"/>
    <property type="project" value="TreeGrafter"/>
</dbReference>